<dbReference type="EMBL" id="JAULSN010000001">
    <property type="protein sequence ID" value="KAK3382378.1"/>
    <property type="molecule type" value="Genomic_DNA"/>
</dbReference>
<organism evidence="1 2">
    <name type="scientific">Lasiosphaeria ovina</name>
    <dbReference type="NCBI Taxonomy" id="92902"/>
    <lineage>
        <taxon>Eukaryota</taxon>
        <taxon>Fungi</taxon>
        <taxon>Dikarya</taxon>
        <taxon>Ascomycota</taxon>
        <taxon>Pezizomycotina</taxon>
        <taxon>Sordariomycetes</taxon>
        <taxon>Sordariomycetidae</taxon>
        <taxon>Sordariales</taxon>
        <taxon>Lasiosphaeriaceae</taxon>
        <taxon>Lasiosphaeria</taxon>
    </lineage>
</organism>
<protein>
    <submittedName>
        <fullName evidence="1">Uncharacterized protein</fullName>
    </submittedName>
</protein>
<dbReference type="Pfam" id="PF21858">
    <property type="entry name" value="DUF6914"/>
    <property type="match status" value="1"/>
</dbReference>
<dbReference type="AlphaFoldDB" id="A0AAE0NIY5"/>
<comment type="caution">
    <text evidence="1">The sequence shown here is derived from an EMBL/GenBank/DDBJ whole genome shotgun (WGS) entry which is preliminary data.</text>
</comment>
<evidence type="ECO:0000313" key="1">
    <source>
        <dbReference type="EMBL" id="KAK3382378.1"/>
    </source>
</evidence>
<sequence length="185" mass="21865">MPDKDRIYFSVYFQQGEHGTLRIPRVFHCDLWVQPKNSIRGYRFHVRKHVAMYSNLLPHQQQQGWVYETTYAANNQGRSWVSSNQGIGRILIGKLPDGIGASDVEGVARMIPLPDDSKDEDCWTWAGNLIKELQRQRWIPSFSWTTFRQRAYAKACQWYEENQTLERDKRQTWDMFELEKGCTVM</sequence>
<name>A0AAE0NIY5_9PEZI</name>
<proteinExistence type="predicted"/>
<accession>A0AAE0NIY5</accession>
<keyword evidence="2" id="KW-1185">Reference proteome</keyword>
<dbReference type="InterPro" id="IPR054208">
    <property type="entry name" value="DUF6914"/>
</dbReference>
<reference evidence="1" key="1">
    <citation type="journal article" date="2023" name="Mol. Phylogenet. Evol.">
        <title>Genome-scale phylogeny and comparative genomics of the fungal order Sordariales.</title>
        <authorList>
            <person name="Hensen N."/>
            <person name="Bonometti L."/>
            <person name="Westerberg I."/>
            <person name="Brannstrom I.O."/>
            <person name="Guillou S."/>
            <person name="Cros-Aarteil S."/>
            <person name="Calhoun S."/>
            <person name="Haridas S."/>
            <person name="Kuo A."/>
            <person name="Mondo S."/>
            <person name="Pangilinan J."/>
            <person name="Riley R."/>
            <person name="LaButti K."/>
            <person name="Andreopoulos B."/>
            <person name="Lipzen A."/>
            <person name="Chen C."/>
            <person name="Yan M."/>
            <person name="Daum C."/>
            <person name="Ng V."/>
            <person name="Clum A."/>
            <person name="Steindorff A."/>
            <person name="Ohm R.A."/>
            <person name="Martin F."/>
            <person name="Silar P."/>
            <person name="Natvig D.O."/>
            <person name="Lalanne C."/>
            <person name="Gautier V."/>
            <person name="Ament-Velasquez S.L."/>
            <person name="Kruys A."/>
            <person name="Hutchinson M.I."/>
            <person name="Powell A.J."/>
            <person name="Barry K."/>
            <person name="Miller A.N."/>
            <person name="Grigoriev I.V."/>
            <person name="Debuchy R."/>
            <person name="Gladieux P."/>
            <person name="Hiltunen Thoren M."/>
            <person name="Johannesson H."/>
        </authorList>
    </citation>
    <scope>NUCLEOTIDE SEQUENCE</scope>
    <source>
        <strain evidence="1">CBS 958.72</strain>
    </source>
</reference>
<evidence type="ECO:0000313" key="2">
    <source>
        <dbReference type="Proteomes" id="UP001287356"/>
    </source>
</evidence>
<reference evidence="1" key="2">
    <citation type="submission" date="2023-06" db="EMBL/GenBank/DDBJ databases">
        <authorList>
            <consortium name="Lawrence Berkeley National Laboratory"/>
            <person name="Haridas S."/>
            <person name="Hensen N."/>
            <person name="Bonometti L."/>
            <person name="Westerberg I."/>
            <person name="Brannstrom I.O."/>
            <person name="Guillou S."/>
            <person name="Cros-Aarteil S."/>
            <person name="Calhoun S."/>
            <person name="Kuo A."/>
            <person name="Mondo S."/>
            <person name="Pangilinan J."/>
            <person name="Riley R."/>
            <person name="Labutti K."/>
            <person name="Andreopoulos B."/>
            <person name="Lipzen A."/>
            <person name="Chen C."/>
            <person name="Yanf M."/>
            <person name="Daum C."/>
            <person name="Ng V."/>
            <person name="Clum A."/>
            <person name="Steindorff A."/>
            <person name="Ohm R."/>
            <person name="Martin F."/>
            <person name="Silar P."/>
            <person name="Natvig D."/>
            <person name="Lalanne C."/>
            <person name="Gautier V."/>
            <person name="Ament-Velasquez S.L."/>
            <person name="Kruys A."/>
            <person name="Hutchinson M.I."/>
            <person name="Powell A.J."/>
            <person name="Barry K."/>
            <person name="Miller A.N."/>
            <person name="Grigoriev I.V."/>
            <person name="Debuchy R."/>
            <person name="Gladieux P."/>
            <person name="Thoren M.H."/>
            <person name="Johannesson H."/>
        </authorList>
    </citation>
    <scope>NUCLEOTIDE SEQUENCE</scope>
    <source>
        <strain evidence="1">CBS 958.72</strain>
    </source>
</reference>
<gene>
    <name evidence="1" type="ORF">B0T24DRAFT_714477</name>
</gene>
<dbReference type="Proteomes" id="UP001287356">
    <property type="component" value="Unassembled WGS sequence"/>
</dbReference>